<evidence type="ECO:0000313" key="3">
    <source>
        <dbReference type="Proteomes" id="UP001230051"/>
    </source>
</evidence>
<proteinExistence type="predicted"/>
<organism evidence="2 3">
    <name type="scientific">Acipenser oxyrinchus oxyrinchus</name>
    <dbReference type="NCBI Taxonomy" id="40147"/>
    <lineage>
        <taxon>Eukaryota</taxon>
        <taxon>Metazoa</taxon>
        <taxon>Chordata</taxon>
        <taxon>Craniata</taxon>
        <taxon>Vertebrata</taxon>
        <taxon>Euteleostomi</taxon>
        <taxon>Actinopterygii</taxon>
        <taxon>Chondrostei</taxon>
        <taxon>Acipenseriformes</taxon>
        <taxon>Acipenseridae</taxon>
        <taxon>Acipenser</taxon>
    </lineage>
</organism>
<dbReference type="InterPro" id="IPR028092">
    <property type="entry name" value="RD3"/>
</dbReference>
<sequence>MFSLALFGSSQLLLSPRSSETLMSELSLSLSLALDVLPGSLRLLSAAPLAPLLGDADVGALSLLMFSMALFGSSQPLPSPRSSETLMSELCSLLRRSERLQLERAAEGRRRRSSVDYTWLAVTPKPAFQLSPGETLELQDLCAKIQPSQCGPVILRFRKLVMEYEPDVHEVSRIFRSVLCDSLDEERGREEERLGQQGWDKQRSKSLSVMTFKSRLRINPFRNPAPDEDSDEEAGLGGGARRVRSMPEITPCEQTGGV</sequence>
<dbReference type="Proteomes" id="UP001230051">
    <property type="component" value="Unassembled WGS sequence"/>
</dbReference>
<dbReference type="EMBL" id="JAGXEW010000033">
    <property type="protein sequence ID" value="KAK1154990.1"/>
    <property type="molecule type" value="Genomic_DNA"/>
</dbReference>
<comment type="caution">
    <text evidence="2">The sequence shown here is derived from an EMBL/GenBank/DDBJ whole genome shotgun (WGS) entry which is preliminary data.</text>
</comment>
<dbReference type="PANTHER" id="PTHR28489">
    <property type="entry name" value="RENTINAL DEGENERATION 3-LIKE"/>
    <property type="match status" value="1"/>
</dbReference>
<reference evidence="2" key="1">
    <citation type="submission" date="2022-02" db="EMBL/GenBank/DDBJ databases">
        <title>Atlantic sturgeon de novo genome assembly.</title>
        <authorList>
            <person name="Stock M."/>
            <person name="Klopp C."/>
            <person name="Guiguen Y."/>
            <person name="Cabau C."/>
            <person name="Parinello H."/>
            <person name="Santidrian Yebra-Pimentel E."/>
            <person name="Kuhl H."/>
            <person name="Dirks R.P."/>
            <person name="Guessner J."/>
            <person name="Wuertz S."/>
            <person name="Du K."/>
            <person name="Schartl M."/>
        </authorList>
    </citation>
    <scope>NUCLEOTIDE SEQUENCE</scope>
    <source>
        <strain evidence="2">STURGEONOMICS-FGT-2020</strain>
        <tissue evidence="2">Whole blood</tissue>
    </source>
</reference>
<dbReference type="Pfam" id="PF14473">
    <property type="entry name" value="RD3"/>
    <property type="match status" value="1"/>
</dbReference>
<evidence type="ECO:0000313" key="2">
    <source>
        <dbReference type="EMBL" id="KAK1154990.1"/>
    </source>
</evidence>
<evidence type="ECO:0000256" key="1">
    <source>
        <dbReference type="SAM" id="MobiDB-lite"/>
    </source>
</evidence>
<protein>
    <submittedName>
        <fullName evidence="2">Protein RD3-like</fullName>
    </submittedName>
</protein>
<accession>A0AAD8CQ18</accession>
<gene>
    <name evidence="2" type="primary">Rd3</name>
    <name evidence="2" type="ORF">AOXY_G28050</name>
</gene>
<keyword evidence="3" id="KW-1185">Reference proteome</keyword>
<dbReference type="AlphaFoldDB" id="A0AAD8CQ18"/>
<dbReference type="PANTHER" id="PTHR28489:SF4">
    <property type="entry name" value="PROTEIN RD3-LIKE"/>
    <property type="match status" value="1"/>
</dbReference>
<feature type="region of interest" description="Disordered" evidence="1">
    <location>
        <begin position="218"/>
        <end position="258"/>
    </location>
</feature>
<name>A0AAD8CQ18_ACIOX</name>